<dbReference type="Gene3D" id="3.80.10.10">
    <property type="entry name" value="Ribonuclease Inhibitor"/>
    <property type="match status" value="1"/>
</dbReference>
<evidence type="ECO:0000313" key="1">
    <source>
        <dbReference type="EMBL" id="KAJ2930341.1"/>
    </source>
</evidence>
<protein>
    <recommendedName>
        <fullName evidence="3">F-box domain-containing protein</fullName>
    </recommendedName>
</protein>
<dbReference type="OrthoDB" id="3365698at2759"/>
<feature type="non-terminal residue" evidence="1">
    <location>
        <position position="627"/>
    </location>
</feature>
<dbReference type="EMBL" id="JANBPK010000845">
    <property type="protein sequence ID" value="KAJ2930341.1"/>
    <property type="molecule type" value="Genomic_DNA"/>
</dbReference>
<keyword evidence="2" id="KW-1185">Reference proteome</keyword>
<dbReference type="Proteomes" id="UP001140091">
    <property type="component" value="Unassembled WGS sequence"/>
</dbReference>
<dbReference type="AlphaFoldDB" id="A0A9W8J709"/>
<evidence type="ECO:0008006" key="3">
    <source>
        <dbReference type="Google" id="ProtNLM"/>
    </source>
</evidence>
<dbReference type="InterPro" id="IPR032675">
    <property type="entry name" value="LRR_dom_sf"/>
</dbReference>
<gene>
    <name evidence="1" type="ORF">H1R20_g6760</name>
</gene>
<accession>A0A9W8J709</accession>
<organism evidence="1 2">
    <name type="scientific">Candolleomyces eurysporus</name>
    <dbReference type="NCBI Taxonomy" id="2828524"/>
    <lineage>
        <taxon>Eukaryota</taxon>
        <taxon>Fungi</taxon>
        <taxon>Dikarya</taxon>
        <taxon>Basidiomycota</taxon>
        <taxon>Agaricomycotina</taxon>
        <taxon>Agaricomycetes</taxon>
        <taxon>Agaricomycetidae</taxon>
        <taxon>Agaricales</taxon>
        <taxon>Agaricineae</taxon>
        <taxon>Psathyrellaceae</taxon>
        <taxon>Candolleomyces</taxon>
    </lineage>
</organism>
<evidence type="ECO:0000313" key="2">
    <source>
        <dbReference type="Proteomes" id="UP001140091"/>
    </source>
</evidence>
<sequence>MLMKDRPALLKDHEARVAEIDREIKALVERRAAHTKIIEEHSPCIAPARQIPADILFSILQASILKESSPISPPLISRKHPVVVASHVCAEWRKLTLSLPLLWSDIVISIPPRPFAPFKPYRAMREKPLTGDARLLYEEDVAIWEGRIERLKDAIITWINRSGSCPLGINFAYNECMRDWSPRPPVDPKAESLMAEIISVLIGVSNRWKRVNFNLDLERTTSPFLRLLDCPPDKLEILEEFHLTFRFRWSSNVDYDSDDDLPMLPDIVRNLKQKPLNPRITLFEAPSLRSLKVDHLWANILIPVNWGGLTELCLGDCVLIGSIKPSESSKPDITVAQLFTLLGLCPNLVRFAIDLALRTRSPDSAQDTHPVPSHPIRLPYLHSLDIRGSPWPNGLASSFILPSLRTLSIICSLHKPKAEEDSWIVDWFRCFGDGLTDVTFDYACLTQSAFIHCLERLPNVATLRLINSGTPERTLNTFFGPSSGSEVAQALFTNSVLSLLTPKFNLDEDGGYRVLEGVLCPKLDKFGCKLGHVEFSDEALVEFIAARRRNVVAAGASISRLSNVIVAFVISKKKDVQKELEDRGVDLEDFSLNTSYRERNRSSFSGPMYRWWYDPDCVLDRSAHDDF</sequence>
<comment type="caution">
    <text evidence="1">The sequence shown here is derived from an EMBL/GenBank/DDBJ whole genome shotgun (WGS) entry which is preliminary data.</text>
</comment>
<reference evidence="1" key="1">
    <citation type="submission" date="2022-06" db="EMBL/GenBank/DDBJ databases">
        <title>Genome Sequence of Candolleomyces eurysporus.</title>
        <authorList>
            <person name="Buettner E."/>
        </authorList>
    </citation>
    <scope>NUCLEOTIDE SEQUENCE</scope>
    <source>
        <strain evidence="1">VTCC 930004</strain>
    </source>
</reference>
<proteinExistence type="predicted"/>
<name>A0A9W8J709_9AGAR</name>